<proteinExistence type="predicted"/>
<evidence type="ECO:0000256" key="1">
    <source>
        <dbReference type="SAM" id="MobiDB-lite"/>
    </source>
</evidence>
<gene>
    <name evidence="2" type="ORF">PoB_006462300</name>
</gene>
<accession>A0AAV4D1V1</accession>
<evidence type="ECO:0000313" key="3">
    <source>
        <dbReference type="Proteomes" id="UP000735302"/>
    </source>
</evidence>
<reference evidence="2 3" key="1">
    <citation type="journal article" date="2021" name="Elife">
        <title>Chloroplast acquisition without the gene transfer in kleptoplastic sea slugs, Plakobranchus ocellatus.</title>
        <authorList>
            <person name="Maeda T."/>
            <person name="Takahashi S."/>
            <person name="Yoshida T."/>
            <person name="Shimamura S."/>
            <person name="Takaki Y."/>
            <person name="Nagai Y."/>
            <person name="Toyoda A."/>
            <person name="Suzuki Y."/>
            <person name="Arimoto A."/>
            <person name="Ishii H."/>
            <person name="Satoh N."/>
            <person name="Nishiyama T."/>
            <person name="Hasebe M."/>
            <person name="Maruyama T."/>
            <person name="Minagawa J."/>
            <person name="Obokata J."/>
            <person name="Shigenobu S."/>
        </authorList>
    </citation>
    <scope>NUCLEOTIDE SEQUENCE [LARGE SCALE GENOMIC DNA]</scope>
</reference>
<keyword evidence="3" id="KW-1185">Reference proteome</keyword>
<dbReference type="AlphaFoldDB" id="A0AAV4D1V1"/>
<protein>
    <submittedName>
        <fullName evidence="2">Uncharacterized protein</fullName>
    </submittedName>
</protein>
<feature type="compositionally biased region" description="Basic and acidic residues" evidence="1">
    <location>
        <begin position="72"/>
        <end position="91"/>
    </location>
</feature>
<evidence type="ECO:0000313" key="2">
    <source>
        <dbReference type="EMBL" id="GFO38118.1"/>
    </source>
</evidence>
<dbReference type="EMBL" id="BLXT01007309">
    <property type="protein sequence ID" value="GFO38118.1"/>
    <property type="molecule type" value="Genomic_DNA"/>
</dbReference>
<feature type="region of interest" description="Disordered" evidence="1">
    <location>
        <begin position="47"/>
        <end position="91"/>
    </location>
</feature>
<name>A0AAV4D1V1_9GAST</name>
<comment type="caution">
    <text evidence="2">The sequence shown here is derived from an EMBL/GenBank/DDBJ whole genome shotgun (WGS) entry which is preliminary data.</text>
</comment>
<sequence>MERLADFPVARIHAETPFITGVLEALVVDDPIADLIIGNCGDISDSPQKGWLNDSNSDNSTEQHRHVNAVTRTDRRADTARASDQNKDEPKTELNCLDYNVFRKKGKER</sequence>
<organism evidence="2 3">
    <name type="scientific">Plakobranchus ocellatus</name>
    <dbReference type="NCBI Taxonomy" id="259542"/>
    <lineage>
        <taxon>Eukaryota</taxon>
        <taxon>Metazoa</taxon>
        <taxon>Spiralia</taxon>
        <taxon>Lophotrochozoa</taxon>
        <taxon>Mollusca</taxon>
        <taxon>Gastropoda</taxon>
        <taxon>Heterobranchia</taxon>
        <taxon>Euthyneura</taxon>
        <taxon>Panpulmonata</taxon>
        <taxon>Sacoglossa</taxon>
        <taxon>Placobranchoidea</taxon>
        <taxon>Plakobranchidae</taxon>
        <taxon>Plakobranchus</taxon>
    </lineage>
</organism>
<dbReference type="Proteomes" id="UP000735302">
    <property type="component" value="Unassembled WGS sequence"/>
</dbReference>